<dbReference type="SUPFAM" id="SSF56925">
    <property type="entry name" value="OMPA-like"/>
    <property type="match status" value="1"/>
</dbReference>
<keyword evidence="2" id="KW-1185">Reference proteome</keyword>
<evidence type="ECO:0008006" key="3">
    <source>
        <dbReference type="Google" id="ProtNLM"/>
    </source>
</evidence>
<evidence type="ECO:0000313" key="1">
    <source>
        <dbReference type="EMBL" id="OEY69960.1"/>
    </source>
</evidence>
<evidence type="ECO:0000313" key="2">
    <source>
        <dbReference type="Proteomes" id="UP000242258"/>
    </source>
</evidence>
<dbReference type="OrthoDB" id="5750656at2"/>
<name>A0A1E7Q773_9GAMM</name>
<reference evidence="2" key="1">
    <citation type="submission" date="2016-09" db="EMBL/GenBank/DDBJ databases">
        <authorList>
            <person name="Wan X."/>
            <person name="Hou S."/>
        </authorList>
    </citation>
    <scope>NUCLEOTIDE SEQUENCE [LARGE SCALE GENOMIC DNA]</scope>
    <source>
        <strain evidence="2">KH87</strain>
    </source>
</reference>
<organism evidence="1 2">
    <name type="scientific">Rheinheimera salexigens</name>
    <dbReference type="NCBI Taxonomy" id="1628148"/>
    <lineage>
        <taxon>Bacteria</taxon>
        <taxon>Pseudomonadati</taxon>
        <taxon>Pseudomonadota</taxon>
        <taxon>Gammaproteobacteria</taxon>
        <taxon>Chromatiales</taxon>
        <taxon>Chromatiaceae</taxon>
        <taxon>Rheinheimera</taxon>
    </lineage>
</organism>
<gene>
    <name evidence="1" type="ORF">BI198_10585</name>
</gene>
<dbReference type="InterPro" id="IPR011250">
    <property type="entry name" value="OMP/PagP_B-barrel"/>
</dbReference>
<dbReference type="STRING" id="1628148.BI198_10585"/>
<accession>A0A1E7Q773</accession>
<dbReference type="Pfam" id="PF10082">
    <property type="entry name" value="BBP2_2"/>
    <property type="match status" value="1"/>
</dbReference>
<proteinExistence type="predicted"/>
<dbReference type="Proteomes" id="UP000242258">
    <property type="component" value="Unassembled WGS sequence"/>
</dbReference>
<dbReference type="InterPro" id="IPR018759">
    <property type="entry name" value="BBP2_2"/>
</dbReference>
<comment type="caution">
    <text evidence="1">The sequence shown here is derived from an EMBL/GenBank/DDBJ whole genome shotgun (WGS) entry which is preliminary data.</text>
</comment>
<sequence length="549" mass="61862">MGMVITMVLINKLETKQIIKKVFCSTILLLLMGQYANAETKVKPKVSANTYAYWYQNEQVSPGTDRGLALLVTPEITITRNRPNVKSSLFWQEEVVWYRDAQRSQHSAQTYRAENVVTAFNQRVSWGVNAAGGYRVRDSRQGVYADIITSTGNLTKTSSYGTNLNFRTLSGSTTQANLSLGYDVDTADGSFSGEDEGYTNNSYRGALNLGRARRSDSFFWNLTGNYNQVDRELFNDFESSRANAILGIPIWSGLSFILRSSYEQNQGSANFDNEFFSYGAGLELKLGRVSWVNVTWNKSRITRETEDTLDSSTRDDDYLAASLYLAPSRRTSLSFSLDKRYFGRTMSLQGNYNLRFISVRLAATDSVRTESQLTQEFESFGIFVCPDGSSSLIDCFRPPSSTYIPGVGESFQLLGIFNPQLSERIVLSRNVLLGVGYSKNKLSLNITASTGEDEYVEIDRLTRRHSLTIQALWQLYANLSANVDMSFYRFNYTESNRDDNNMSATFGLTYLYTQKLEFTADVRHIRRDSSLANADISETRLGLGVSYAF</sequence>
<dbReference type="RefSeq" id="WP_070049529.1">
    <property type="nucleotide sequence ID" value="NZ_CBCSDO010000007.1"/>
</dbReference>
<dbReference type="EMBL" id="MKEK01000001">
    <property type="protein sequence ID" value="OEY69960.1"/>
    <property type="molecule type" value="Genomic_DNA"/>
</dbReference>
<dbReference type="AlphaFoldDB" id="A0A1E7Q773"/>
<protein>
    <recommendedName>
        <fullName evidence="3">TIGR03016 family PEP-CTERM system-associated outer membrane protein</fullName>
    </recommendedName>
</protein>